<dbReference type="RefSeq" id="WP_265262988.1">
    <property type="nucleotide sequence ID" value="NZ_JAIHOM010000011.1"/>
</dbReference>
<evidence type="ECO:0000313" key="2">
    <source>
        <dbReference type="EMBL" id="MCW6035312.1"/>
    </source>
</evidence>
<gene>
    <name evidence="2" type="ORF">K4A83_03355</name>
</gene>
<organism evidence="2 3">
    <name type="scientific">Spirulina subsalsa FACHB-351</name>
    <dbReference type="NCBI Taxonomy" id="234711"/>
    <lineage>
        <taxon>Bacteria</taxon>
        <taxon>Bacillati</taxon>
        <taxon>Cyanobacteriota</taxon>
        <taxon>Cyanophyceae</taxon>
        <taxon>Spirulinales</taxon>
        <taxon>Spirulinaceae</taxon>
        <taxon>Spirulina</taxon>
    </lineage>
</organism>
<sequence>MRPELQRIESTLEQLEQLAHQQKYGVAVKERKPAPAPAYPVAAPAPQRPAAALQVPPPPPPRAVSLPQKVRPQQVRTVAPAPSAVPTLPELKSLQLSNHRHSVNPALATNLLKEIEEIVVGWQRELKQILVQIQDLYLEGPIVDGWLESHQGQDSLSSPAPDLGSRPGYRLCGLDEKGRLWTKPCPADQVASVSMAIARYQKLRQLLKKKQSLENRLSSLAETLVIVHSSLKDH</sequence>
<evidence type="ECO:0000313" key="3">
    <source>
        <dbReference type="Proteomes" id="UP001526426"/>
    </source>
</evidence>
<comment type="caution">
    <text evidence="2">The sequence shown here is derived from an EMBL/GenBank/DDBJ whole genome shotgun (WGS) entry which is preliminary data.</text>
</comment>
<dbReference type="Proteomes" id="UP001526426">
    <property type="component" value="Unassembled WGS sequence"/>
</dbReference>
<protein>
    <submittedName>
        <fullName evidence="2">Uncharacterized protein</fullName>
    </submittedName>
</protein>
<accession>A0ABT3L1I7</accession>
<dbReference type="EMBL" id="JAIHOM010000011">
    <property type="protein sequence ID" value="MCW6035312.1"/>
    <property type="molecule type" value="Genomic_DNA"/>
</dbReference>
<feature type="region of interest" description="Disordered" evidence="1">
    <location>
        <begin position="22"/>
        <end position="66"/>
    </location>
</feature>
<feature type="compositionally biased region" description="Low complexity" evidence="1">
    <location>
        <begin position="39"/>
        <end position="54"/>
    </location>
</feature>
<proteinExistence type="predicted"/>
<keyword evidence="3" id="KW-1185">Reference proteome</keyword>
<evidence type="ECO:0000256" key="1">
    <source>
        <dbReference type="SAM" id="MobiDB-lite"/>
    </source>
</evidence>
<name>A0ABT3L1I7_9CYAN</name>
<reference evidence="2 3" key="1">
    <citation type="submission" date="2021-08" db="EMBL/GenBank/DDBJ databases">
        <title>Draft genome sequence of Spirulina subsalsa with high tolerance to salinity and hype-accumulation of phycocyanin.</title>
        <authorList>
            <person name="Pei H."/>
            <person name="Jiang L."/>
        </authorList>
    </citation>
    <scope>NUCLEOTIDE SEQUENCE [LARGE SCALE GENOMIC DNA]</scope>
    <source>
        <strain evidence="2 3">FACHB-351</strain>
    </source>
</reference>